<name>A0A1F4UHL8_UNCKA</name>
<reference evidence="1 2" key="1">
    <citation type="journal article" date="2016" name="Nat. Commun.">
        <title>Thousands of microbial genomes shed light on interconnected biogeochemical processes in an aquifer system.</title>
        <authorList>
            <person name="Anantharaman K."/>
            <person name="Brown C.T."/>
            <person name="Hug L.A."/>
            <person name="Sharon I."/>
            <person name="Castelle C.J."/>
            <person name="Probst A.J."/>
            <person name="Thomas B.C."/>
            <person name="Singh A."/>
            <person name="Wilkins M.J."/>
            <person name="Karaoz U."/>
            <person name="Brodie E.L."/>
            <person name="Williams K.H."/>
            <person name="Hubbard S.S."/>
            <person name="Banfield J.F."/>
        </authorList>
    </citation>
    <scope>NUCLEOTIDE SEQUENCE [LARGE SCALE GENOMIC DNA]</scope>
</reference>
<dbReference type="Proteomes" id="UP000176583">
    <property type="component" value="Unassembled WGS sequence"/>
</dbReference>
<protein>
    <submittedName>
        <fullName evidence="1">Uncharacterized protein</fullName>
    </submittedName>
</protein>
<gene>
    <name evidence="1" type="ORF">A2V54_00355</name>
</gene>
<evidence type="ECO:0000313" key="1">
    <source>
        <dbReference type="EMBL" id="OGC44458.1"/>
    </source>
</evidence>
<evidence type="ECO:0000313" key="2">
    <source>
        <dbReference type="Proteomes" id="UP000176583"/>
    </source>
</evidence>
<comment type="caution">
    <text evidence="1">The sequence shown here is derived from an EMBL/GenBank/DDBJ whole genome shotgun (WGS) entry which is preliminary data.</text>
</comment>
<sequence length="160" mass="17858">MVKSNLNFLKKIGSWAKRVKAWIVKRPRLNFVLSVFLVSLLASLIAVGLYDRYYGTSPISNRGRLFKKALAVCTEVQTLSQTSVDWENWPLENTYGLEGQALGDVVSSLESYSTYSSETGPSAAEAAVAASWLKTNYPDFFSAQETCNNLAGEYQQRYAY</sequence>
<dbReference type="AlphaFoldDB" id="A0A1F4UHL8"/>
<organism evidence="1 2">
    <name type="scientific">candidate division WWE3 bacterium RBG_19FT_COMBO_53_11</name>
    <dbReference type="NCBI Taxonomy" id="1802613"/>
    <lineage>
        <taxon>Bacteria</taxon>
        <taxon>Katanobacteria</taxon>
    </lineage>
</organism>
<dbReference type="STRING" id="1802613.A2V54_00355"/>
<dbReference type="EMBL" id="MEUW01000020">
    <property type="protein sequence ID" value="OGC44458.1"/>
    <property type="molecule type" value="Genomic_DNA"/>
</dbReference>
<proteinExistence type="predicted"/>
<accession>A0A1F4UHL8</accession>